<dbReference type="Proteomes" id="UP000426444">
    <property type="component" value="Chromosome"/>
</dbReference>
<dbReference type="OrthoDB" id="2029829at2"/>
<dbReference type="Pfam" id="PF09002">
    <property type="entry name" value="Card1_endonuc"/>
    <property type="match status" value="1"/>
</dbReference>
<name>A0A6I6DAH0_9FIRM</name>
<evidence type="ECO:0000313" key="4">
    <source>
        <dbReference type="Proteomes" id="UP000426444"/>
    </source>
</evidence>
<organism evidence="3 4">
    <name type="scientific">Candidatus Syntrophocurvum alkaliphilum</name>
    <dbReference type="NCBI Taxonomy" id="2293317"/>
    <lineage>
        <taxon>Bacteria</taxon>
        <taxon>Bacillati</taxon>
        <taxon>Bacillota</taxon>
        <taxon>Clostridia</taxon>
        <taxon>Eubacteriales</taxon>
        <taxon>Syntrophomonadaceae</taxon>
        <taxon>Candidatus Syntrophocurvum</taxon>
    </lineage>
</organism>
<evidence type="ECO:0000313" key="3">
    <source>
        <dbReference type="EMBL" id="QGT99808.1"/>
    </source>
</evidence>
<dbReference type="InterPro" id="IPR015093">
    <property type="entry name" value="Card1_endonucl_dom"/>
</dbReference>
<dbReference type="EMBL" id="CP046457">
    <property type="protein sequence ID" value="QGT99808.1"/>
    <property type="molecule type" value="Genomic_DNA"/>
</dbReference>
<dbReference type="AlphaFoldDB" id="A0A6I6DAH0"/>
<dbReference type="GO" id="GO:0003676">
    <property type="term" value="F:nucleic acid binding"/>
    <property type="evidence" value="ECO:0007669"/>
    <property type="project" value="InterPro"/>
</dbReference>
<feature type="domain" description="Card1 endonuclease" evidence="1">
    <location>
        <begin position="612"/>
        <end position="722"/>
    </location>
</feature>
<dbReference type="SUPFAM" id="SSF52980">
    <property type="entry name" value="Restriction endonuclease-like"/>
    <property type="match status" value="2"/>
</dbReference>
<dbReference type="Gene3D" id="3.40.50.10770">
    <property type="entry name" value="Hypothetical protein VC1899 like domain (Restriction endonuclease-like)"/>
    <property type="match status" value="2"/>
</dbReference>
<gene>
    <name evidence="3" type="ORF">SYNTR_1215</name>
</gene>
<dbReference type="Gene3D" id="3.40.1350.10">
    <property type="match status" value="1"/>
</dbReference>
<keyword evidence="4" id="KW-1185">Reference proteome</keyword>
<protein>
    <submittedName>
        <fullName evidence="3">Uncharacterized protein</fullName>
    </submittedName>
</protein>
<dbReference type="KEGG" id="salq:SYNTR_1215"/>
<accession>A0A6I6DAH0</accession>
<dbReference type="InterPro" id="IPR011335">
    <property type="entry name" value="Restrct_endonuc-II-like"/>
</dbReference>
<feature type="domain" description="Card1 CARF" evidence="2">
    <location>
        <begin position="373"/>
        <end position="494"/>
    </location>
</feature>
<dbReference type="InterPro" id="IPR056339">
    <property type="entry name" value="CARF_Card1"/>
</dbReference>
<dbReference type="Pfam" id="PF23400">
    <property type="entry name" value="CARF_Card1"/>
    <property type="match status" value="2"/>
</dbReference>
<feature type="domain" description="Card1 CARF" evidence="2">
    <location>
        <begin position="10"/>
        <end position="144"/>
    </location>
</feature>
<dbReference type="InterPro" id="IPR011856">
    <property type="entry name" value="tRNA_endonuc-like_dom_sf"/>
</dbReference>
<evidence type="ECO:0000259" key="2">
    <source>
        <dbReference type="Pfam" id="PF23400"/>
    </source>
</evidence>
<sequence>MTSKKYLSMIILISDQTIPNLLSVMHYRPNTIYFIHSKEERMIKLKNDLKTTISEEIDEVKFIEKKLQTLDPTSSYNTCLEILKNENQKTIINVTGGTKLMSFGAFQAGFEMDAHIIYVNTDNNCFLNMRTGDIDGYLPKLSIHHFIRLRGKAYDETLNNFLKEKRPHLEQIINDIVNMNDKWKDFCKYFNKEDNYNKTELLIPSIYTSIIFLLSKVNFIKTNKLNINSDHIECIINKDVRHWFFKPYMPSLIYSFYKLMNHKNIDDIGINNYSELYISTNSQLNIIRYANDYKATTEYLNSIENEARNIAGIFTNKTLVMDSDISRKDKFQKRASRMGINILKANIVNKYPEKIIEKVLLPETPSRQGVECMVLLISDQIIPNYLAVLKFKPRNIYFIFTEEFRFIKLMENLSDTIKNKLPNTNIYIRVTDSFDATVSYKISKEIINEYGNNNTIINATTGTKPMSFGVLQAGVEKNSHIIYVDTQNGVILNTGQTDLHFLDGNDLLPKLIIDDYIKLCRVKIKSEETTEVLKHEKTLREYVDLVFKYIESWRAIFSRINNPELLSRIDNKLLSGLKKLGIVNKYEIKDNKKPELEETNSFSNYKSILKKEGTPLELYTYFTVKDFPEVDDIKVSLSFDWSLSDIDPPNNELDVVLSCNSRLTIISCKIGNWQLNALEELEVYGDLLGGTFVNKILVYYNEPKNNFTDLKETAIAMRIKLIKYSDIKHDYNILKKAIL</sequence>
<proteinExistence type="predicted"/>
<dbReference type="RefSeq" id="WP_156203661.1">
    <property type="nucleotide sequence ID" value="NZ_CP046457.1"/>
</dbReference>
<evidence type="ECO:0000259" key="1">
    <source>
        <dbReference type="Pfam" id="PF09002"/>
    </source>
</evidence>
<reference evidence="4" key="1">
    <citation type="journal article" date="2019" name="Microbiology">
        <title>Complete Genome Sequence of an Uncultured Bacterium of the Candidate Phylum Bipolaricaulota.</title>
        <authorList>
            <person name="Kadnikov V.V."/>
            <person name="Mardanov A.V."/>
            <person name="Beletsky A.V."/>
            <person name="Frank Y.A."/>
            <person name="Karnachuk O.V."/>
            <person name="Ravin N.V."/>
        </authorList>
    </citation>
    <scope>NUCLEOTIDE SEQUENCE [LARGE SCALE GENOMIC DNA]</scope>
</reference>